<reference evidence="1" key="1">
    <citation type="journal article" date="2015" name="Nature">
        <title>Complex archaea that bridge the gap between prokaryotes and eukaryotes.</title>
        <authorList>
            <person name="Spang A."/>
            <person name="Saw J.H."/>
            <person name="Jorgensen S.L."/>
            <person name="Zaremba-Niedzwiedzka K."/>
            <person name="Martijn J."/>
            <person name="Lind A.E."/>
            <person name="van Eijk R."/>
            <person name="Schleper C."/>
            <person name="Guy L."/>
            <person name="Ettema T.J."/>
        </authorList>
    </citation>
    <scope>NUCLEOTIDE SEQUENCE</scope>
</reference>
<proteinExistence type="predicted"/>
<dbReference type="AlphaFoldDB" id="A0A0F9L6H3"/>
<dbReference type="EMBL" id="LAZR01007792">
    <property type="protein sequence ID" value="KKM82916.1"/>
    <property type="molecule type" value="Genomic_DNA"/>
</dbReference>
<comment type="caution">
    <text evidence="1">The sequence shown here is derived from an EMBL/GenBank/DDBJ whole genome shotgun (WGS) entry which is preliminary data.</text>
</comment>
<organism evidence="1">
    <name type="scientific">marine sediment metagenome</name>
    <dbReference type="NCBI Taxonomy" id="412755"/>
    <lineage>
        <taxon>unclassified sequences</taxon>
        <taxon>metagenomes</taxon>
        <taxon>ecological metagenomes</taxon>
    </lineage>
</organism>
<protein>
    <submittedName>
        <fullName evidence="1">Uncharacterized protein</fullName>
    </submittedName>
</protein>
<sequence length="74" mass="8153">MEIMFPLKGKDTNFALSKQPPLTTPYLQNVRPYDVLGERARGGPRPPVRKRYSQQIGGAALRIDALLSVTVNSG</sequence>
<evidence type="ECO:0000313" key="1">
    <source>
        <dbReference type="EMBL" id="KKM82916.1"/>
    </source>
</evidence>
<name>A0A0F9L6H3_9ZZZZ</name>
<accession>A0A0F9L6H3</accession>
<gene>
    <name evidence="1" type="ORF">LCGC14_1314730</name>
</gene>